<sequence>MALPRHDLHLALNFMRQRYRPPLALSLAEHMDDQSMSHSARAAHLLSVKSVPGVELD</sequence>
<proteinExistence type="predicted"/>
<evidence type="ECO:0000313" key="1">
    <source>
        <dbReference type="EMBL" id="CEH18618.1"/>
    </source>
</evidence>
<reference evidence="2" key="1">
    <citation type="submission" date="2014-09" db="EMBL/GenBank/DDBJ databases">
        <authorList>
            <person name="Sharma Rahul"/>
            <person name="Thines Marco"/>
        </authorList>
    </citation>
    <scope>NUCLEOTIDE SEQUENCE [LARGE SCALE GENOMIC DNA]</scope>
</reference>
<dbReference type="EMBL" id="CCYA01000275">
    <property type="protein sequence ID" value="CEH18618.1"/>
    <property type="molecule type" value="Genomic_DNA"/>
</dbReference>
<protein>
    <submittedName>
        <fullName evidence="1">Uncharacterized protein</fullName>
    </submittedName>
</protein>
<evidence type="ECO:0000313" key="2">
    <source>
        <dbReference type="Proteomes" id="UP000054845"/>
    </source>
</evidence>
<name>A0A0N7LB77_9BASI</name>
<dbReference type="AlphaFoldDB" id="A0A0N7LB77"/>
<organism evidence="1 2">
    <name type="scientific">Ceraceosorus bombacis</name>
    <dbReference type="NCBI Taxonomy" id="401625"/>
    <lineage>
        <taxon>Eukaryota</taxon>
        <taxon>Fungi</taxon>
        <taxon>Dikarya</taxon>
        <taxon>Basidiomycota</taxon>
        <taxon>Ustilaginomycotina</taxon>
        <taxon>Exobasidiomycetes</taxon>
        <taxon>Ceraceosorales</taxon>
        <taxon>Ceraceosoraceae</taxon>
        <taxon>Ceraceosorus</taxon>
    </lineage>
</organism>
<keyword evidence="2" id="KW-1185">Reference proteome</keyword>
<dbReference type="Proteomes" id="UP000054845">
    <property type="component" value="Unassembled WGS sequence"/>
</dbReference>
<accession>A0A0N7LB77</accession>